<dbReference type="AlphaFoldDB" id="A0A431VR74"/>
<evidence type="ECO:0000313" key="3">
    <source>
        <dbReference type="Proteomes" id="UP000277766"/>
    </source>
</evidence>
<dbReference type="PANTHER" id="PTHR40086:SF1">
    <property type="entry name" value="CELL CYCLE REGULATOR CCRZ"/>
    <property type="match status" value="1"/>
</dbReference>
<dbReference type="InterPro" id="IPR002575">
    <property type="entry name" value="Aminoglycoside_PTrfase"/>
</dbReference>
<sequence>MMLGMTDGPDSRLPELSAKYGPLTGMGVGMQSRVYATHDGQAVIKVYRSGVGKAEREAANLRQAGLGDWVLDTLQADGSEALVMRRFAGERVTARTLPQALPQLKVQLDRLHAHQQGEVDPRRVADRLRRFRRVLASQHLDDLFAAVEQPLQAGEFHQPAAFCHLDLWQDNVLIAPGGEVLLIDWTNAGWDDPLRDLALLKTGTLDLLGADASLEAALDLLPDREPGTLRRLRGYLALTYLHDLYWLMMNEPYDFAAERSKKVPRARHVLATLPPNGRL</sequence>
<dbReference type="Gene3D" id="3.90.1200.10">
    <property type="match status" value="1"/>
</dbReference>
<dbReference type="GO" id="GO:0016740">
    <property type="term" value="F:transferase activity"/>
    <property type="evidence" value="ECO:0007669"/>
    <property type="project" value="UniProtKB-KW"/>
</dbReference>
<dbReference type="OrthoDB" id="73559at2"/>
<proteinExistence type="predicted"/>
<dbReference type="InterPro" id="IPR011009">
    <property type="entry name" value="Kinase-like_dom_sf"/>
</dbReference>
<keyword evidence="3" id="KW-1185">Reference proteome</keyword>
<feature type="domain" description="Aminoglycoside phosphotransferase" evidence="1">
    <location>
        <begin position="29"/>
        <end position="201"/>
    </location>
</feature>
<protein>
    <submittedName>
        <fullName evidence="2">Aminoglycoside phosphotransferase family protein</fullName>
    </submittedName>
</protein>
<dbReference type="SUPFAM" id="SSF56112">
    <property type="entry name" value="Protein kinase-like (PK-like)"/>
    <property type="match status" value="1"/>
</dbReference>
<reference evidence="2 3" key="1">
    <citation type="submission" date="2018-12" db="EMBL/GenBank/DDBJ databases">
        <title>Deinococcus radiophilus ATCC 27603 genome sequencing and assembly.</title>
        <authorList>
            <person name="Maclea K.S."/>
            <person name="Maynard C.R."/>
        </authorList>
    </citation>
    <scope>NUCLEOTIDE SEQUENCE [LARGE SCALE GENOMIC DNA]</scope>
    <source>
        <strain evidence="2 3">ATCC 27603</strain>
    </source>
</reference>
<keyword evidence="2" id="KW-0808">Transferase</keyword>
<gene>
    <name evidence="2" type="ORF">EJ104_09995</name>
</gene>
<evidence type="ECO:0000259" key="1">
    <source>
        <dbReference type="Pfam" id="PF01636"/>
    </source>
</evidence>
<organism evidence="2 3">
    <name type="scientific">Deinococcus radiophilus</name>
    <dbReference type="NCBI Taxonomy" id="32062"/>
    <lineage>
        <taxon>Bacteria</taxon>
        <taxon>Thermotogati</taxon>
        <taxon>Deinococcota</taxon>
        <taxon>Deinococci</taxon>
        <taxon>Deinococcales</taxon>
        <taxon>Deinococcaceae</taxon>
        <taxon>Deinococcus</taxon>
    </lineage>
</organism>
<evidence type="ECO:0000313" key="2">
    <source>
        <dbReference type="EMBL" id="RTR25641.1"/>
    </source>
</evidence>
<dbReference type="InterPro" id="IPR052077">
    <property type="entry name" value="CcrZ_PhaseVar_Mediator"/>
</dbReference>
<accession>A0A431VR74</accession>
<dbReference type="Proteomes" id="UP000277766">
    <property type="component" value="Unassembled WGS sequence"/>
</dbReference>
<comment type="caution">
    <text evidence="2">The sequence shown here is derived from an EMBL/GenBank/DDBJ whole genome shotgun (WGS) entry which is preliminary data.</text>
</comment>
<name>A0A431VR74_9DEIO</name>
<dbReference type="EMBL" id="RXPE01000023">
    <property type="protein sequence ID" value="RTR25641.1"/>
    <property type="molecule type" value="Genomic_DNA"/>
</dbReference>
<dbReference type="PANTHER" id="PTHR40086">
    <property type="entry name" value="PHOSPHOTRANSFERASE YTMP-RELATED"/>
    <property type="match status" value="1"/>
</dbReference>
<dbReference type="Pfam" id="PF01636">
    <property type="entry name" value="APH"/>
    <property type="match status" value="1"/>
</dbReference>